<keyword evidence="2" id="KW-0808">Transferase</keyword>
<keyword evidence="3" id="KW-1185">Reference proteome</keyword>
<dbReference type="PANTHER" id="PTHR42912">
    <property type="entry name" value="METHYLTRANSFERASE"/>
    <property type="match status" value="1"/>
</dbReference>
<dbReference type="CDD" id="cd02440">
    <property type="entry name" value="AdoMet_MTases"/>
    <property type="match status" value="1"/>
</dbReference>
<comment type="caution">
    <text evidence="2">The sequence shown here is derived from an EMBL/GenBank/DDBJ whole genome shotgun (WGS) entry which is preliminary data.</text>
</comment>
<reference evidence="2 3" key="1">
    <citation type="submission" date="2019-07" db="EMBL/GenBank/DDBJ databases">
        <title>Cryptosporangium phraense sp. nov., isolated from plant litter.</title>
        <authorList>
            <person name="Suriyachadkun C."/>
        </authorList>
    </citation>
    <scope>NUCLEOTIDE SEQUENCE [LARGE SCALE GENOMIC DNA]</scope>
    <source>
        <strain evidence="2 3">A-T 5661</strain>
    </source>
</reference>
<dbReference type="Gene3D" id="3.40.50.150">
    <property type="entry name" value="Vaccinia Virus protein VP39"/>
    <property type="match status" value="1"/>
</dbReference>
<name>A0A545AI29_9ACTN</name>
<feature type="domain" description="Methyltransferase" evidence="1">
    <location>
        <begin position="48"/>
        <end position="138"/>
    </location>
</feature>
<dbReference type="InterPro" id="IPR041698">
    <property type="entry name" value="Methyltransf_25"/>
</dbReference>
<dbReference type="EMBL" id="VIRS01000031">
    <property type="protein sequence ID" value="TQS40973.1"/>
    <property type="molecule type" value="Genomic_DNA"/>
</dbReference>
<keyword evidence="2" id="KW-0489">Methyltransferase</keyword>
<evidence type="ECO:0000313" key="2">
    <source>
        <dbReference type="EMBL" id="TQS40973.1"/>
    </source>
</evidence>
<dbReference type="InterPro" id="IPR029063">
    <property type="entry name" value="SAM-dependent_MTases_sf"/>
</dbReference>
<proteinExistence type="predicted"/>
<dbReference type="SUPFAM" id="SSF53335">
    <property type="entry name" value="S-adenosyl-L-methionine-dependent methyltransferases"/>
    <property type="match status" value="1"/>
</dbReference>
<dbReference type="Proteomes" id="UP000317982">
    <property type="component" value="Unassembled WGS sequence"/>
</dbReference>
<accession>A0A545AI29</accession>
<dbReference type="AlphaFoldDB" id="A0A545AI29"/>
<dbReference type="InterPro" id="IPR050508">
    <property type="entry name" value="Methyltransf_Superfamily"/>
</dbReference>
<sequence>MTEPQLIRAGYDSLAVDCADHWADELDTRPVDRAIVDAFAELVGSGRVADVGCGPGIKTAYLHERGLDAFGIDLSPQMVAVARERHPHVRFEVGTMLALDVPDASLAGVAAMFSIIHVTEDRLPTVFAEFARVLAPGGQVLLVFQTDAETLHKSEAFGRPIDIDFLRHPVELVVDLLSAAGLAVHARLIRERDETMTARYAYLLARKEE</sequence>
<dbReference type="GO" id="GO:0032259">
    <property type="term" value="P:methylation"/>
    <property type="evidence" value="ECO:0007669"/>
    <property type="project" value="UniProtKB-KW"/>
</dbReference>
<protein>
    <submittedName>
        <fullName evidence="2">Class I SAM-dependent methyltransferase</fullName>
    </submittedName>
</protein>
<gene>
    <name evidence="2" type="ORF">FL583_31830</name>
</gene>
<dbReference type="OrthoDB" id="9805171at2"/>
<dbReference type="InParanoid" id="A0A545AI29"/>
<dbReference type="Pfam" id="PF13649">
    <property type="entry name" value="Methyltransf_25"/>
    <property type="match status" value="1"/>
</dbReference>
<evidence type="ECO:0000313" key="3">
    <source>
        <dbReference type="Proteomes" id="UP000317982"/>
    </source>
</evidence>
<evidence type="ECO:0000259" key="1">
    <source>
        <dbReference type="Pfam" id="PF13649"/>
    </source>
</evidence>
<dbReference type="GO" id="GO:0008168">
    <property type="term" value="F:methyltransferase activity"/>
    <property type="evidence" value="ECO:0007669"/>
    <property type="project" value="UniProtKB-KW"/>
</dbReference>
<dbReference type="RefSeq" id="WP_142708578.1">
    <property type="nucleotide sequence ID" value="NZ_VIRS01000031.1"/>
</dbReference>
<organism evidence="2 3">
    <name type="scientific">Cryptosporangium phraense</name>
    <dbReference type="NCBI Taxonomy" id="2593070"/>
    <lineage>
        <taxon>Bacteria</taxon>
        <taxon>Bacillati</taxon>
        <taxon>Actinomycetota</taxon>
        <taxon>Actinomycetes</taxon>
        <taxon>Cryptosporangiales</taxon>
        <taxon>Cryptosporangiaceae</taxon>
        <taxon>Cryptosporangium</taxon>
    </lineage>
</organism>